<organism evidence="7 8">
    <name type="scientific">Streptococcus oralis</name>
    <dbReference type="NCBI Taxonomy" id="1303"/>
    <lineage>
        <taxon>Bacteria</taxon>
        <taxon>Bacillati</taxon>
        <taxon>Bacillota</taxon>
        <taxon>Bacilli</taxon>
        <taxon>Lactobacillales</taxon>
        <taxon>Streptococcaceae</taxon>
        <taxon>Streptococcus</taxon>
    </lineage>
</organism>
<dbReference type="PATRIC" id="fig|1303.87.peg.1468"/>
<keyword evidence="4" id="KW-0572">Peptidoglycan-anchor</keyword>
<evidence type="ECO:0000256" key="2">
    <source>
        <dbReference type="ARBA" id="ARBA00022525"/>
    </source>
</evidence>
<evidence type="ECO:0000259" key="6">
    <source>
        <dbReference type="Pfam" id="PF00746"/>
    </source>
</evidence>
<sequence length="148" mass="16074">MPDGTVVAVPKVAPTAQNLPEVNVDELKKAFATNKEVTLDAQGNVVVRETKPATDEKPVNIDRSQANNEKSNKVYASDKKVTIDNEGNVITKGQTYTSQQQESSKATYSRVERAKTLPNTGSKESNITLIILAILSGFTLVSKKRQGK</sequence>
<dbReference type="EMBL" id="LQZE01000264">
    <property type="protein sequence ID" value="KXU15188.1"/>
    <property type="molecule type" value="Genomic_DNA"/>
</dbReference>
<evidence type="ECO:0000256" key="4">
    <source>
        <dbReference type="ARBA" id="ARBA00023088"/>
    </source>
</evidence>
<dbReference type="InterPro" id="IPR019931">
    <property type="entry name" value="LPXTG_anchor"/>
</dbReference>
<keyword evidence="1" id="KW-0134">Cell wall</keyword>
<protein>
    <recommendedName>
        <fullName evidence="6">Gram-positive cocci surface proteins LPxTG domain-containing protein</fullName>
    </recommendedName>
</protein>
<keyword evidence="3" id="KW-0732">Signal</keyword>
<feature type="domain" description="Gram-positive cocci surface proteins LPxTG" evidence="6">
    <location>
        <begin position="114"/>
        <end position="146"/>
    </location>
</feature>
<keyword evidence="2" id="KW-0964">Secreted</keyword>
<dbReference type="NCBIfam" id="TIGR01167">
    <property type="entry name" value="LPXTG_anchor"/>
    <property type="match status" value="1"/>
</dbReference>
<feature type="region of interest" description="Disordered" evidence="5">
    <location>
        <begin position="50"/>
        <end position="72"/>
    </location>
</feature>
<evidence type="ECO:0000313" key="8">
    <source>
        <dbReference type="Proteomes" id="UP000072989"/>
    </source>
</evidence>
<evidence type="ECO:0000256" key="5">
    <source>
        <dbReference type="SAM" id="MobiDB-lite"/>
    </source>
</evidence>
<evidence type="ECO:0000256" key="3">
    <source>
        <dbReference type="ARBA" id="ARBA00022729"/>
    </source>
</evidence>
<evidence type="ECO:0000313" key="7">
    <source>
        <dbReference type="EMBL" id="KXU15188.1"/>
    </source>
</evidence>
<dbReference type="AlphaFoldDB" id="A0A139RKG9"/>
<evidence type="ECO:0000256" key="1">
    <source>
        <dbReference type="ARBA" id="ARBA00022512"/>
    </source>
</evidence>
<accession>A0A139RKG9</accession>
<dbReference type="Pfam" id="PF00746">
    <property type="entry name" value="Gram_pos_anchor"/>
    <property type="match status" value="1"/>
</dbReference>
<proteinExistence type="predicted"/>
<reference evidence="7 8" key="1">
    <citation type="submission" date="2016-01" db="EMBL/GenBank/DDBJ databases">
        <title>Highly variable Streptococcus oralis are common among viridans streptococci isolated from primates.</title>
        <authorList>
            <person name="Denapaite D."/>
            <person name="Rieger M."/>
            <person name="Koendgen S."/>
            <person name="Brueckner R."/>
            <person name="Ochigava I."/>
            <person name="Kappeler P."/>
            <person name="Maetz-Rensing K."/>
            <person name="Leendertz F."/>
            <person name="Hakenbeck R."/>
        </authorList>
    </citation>
    <scope>NUCLEOTIDE SEQUENCE [LARGE SCALE GENOMIC DNA]</scope>
    <source>
        <strain evidence="7 8">DD17</strain>
    </source>
</reference>
<feature type="compositionally biased region" description="Basic and acidic residues" evidence="5">
    <location>
        <begin position="50"/>
        <end position="60"/>
    </location>
</feature>
<dbReference type="Proteomes" id="UP000072989">
    <property type="component" value="Unassembled WGS sequence"/>
</dbReference>
<name>A0A139RKG9_STROR</name>
<gene>
    <name evidence="7" type="ORF">SORDD17_01218</name>
</gene>
<comment type="caution">
    <text evidence="7">The sequence shown here is derived from an EMBL/GenBank/DDBJ whole genome shotgun (WGS) entry which is preliminary data.</text>
</comment>